<comment type="caution">
    <text evidence="1">The sequence shown here is derived from an EMBL/GenBank/DDBJ whole genome shotgun (WGS) entry which is preliminary data.</text>
</comment>
<dbReference type="Proteomes" id="UP000735302">
    <property type="component" value="Unassembled WGS sequence"/>
</dbReference>
<protein>
    <submittedName>
        <fullName evidence="1">Uncharacterized protein</fullName>
    </submittedName>
</protein>
<keyword evidence="2" id="KW-1185">Reference proteome</keyword>
<dbReference type="EMBL" id="BLXT01006630">
    <property type="protein sequence ID" value="GFO32505.1"/>
    <property type="molecule type" value="Genomic_DNA"/>
</dbReference>
<dbReference type="AlphaFoldDB" id="A0AAV4CLB9"/>
<proteinExistence type="predicted"/>
<accession>A0AAV4CLB9</accession>
<organism evidence="1 2">
    <name type="scientific">Plakobranchus ocellatus</name>
    <dbReference type="NCBI Taxonomy" id="259542"/>
    <lineage>
        <taxon>Eukaryota</taxon>
        <taxon>Metazoa</taxon>
        <taxon>Spiralia</taxon>
        <taxon>Lophotrochozoa</taxon>
        <taxon>Mollusca</taxon>
        <taxon>Gastropoda</taxon>
        <taxon>Heterobranchia</taxon>
        <taxon>Euthyneura</taxon>
        <taxon>Panpulmonata</taxon>
        <taxon>Sacoglossa</taxon>
        <taxon>Placobranchoidea</taxon>
        <taxon>Plakobranchidae</taxon>
        <taxon>Plakobranchus</taxon>
    </lineage>
</organism>
<name>A0AAV4CLB9_9GAST</name>
<evidence type="ECO:0000313" key="2">
    <source>
        <dbReference type="Proteomes" id="UP000735302"/>
    </source>
</evidence>
<evidence type="ECO:0000313" key="1">
    <source>
        <dbReference type="EMBL" id="GFO32505.1"/>
    </source>
</evidence>
<gene>
    <name evidence="1" type="ORF">PoB_005901000</name>
</gene>
<sequence>MTVEAQVTIWICPGWSLEGEFAVANLPRLLNLAQTQLKCVNQIKEKLNKMQLAPSKFKDVYKILHMVFVANRDRRKWARIGVGGTVPSESALISQGTLLSWVRASPPAPWPDGGPESLRSPCCGLAIYENQSSKMCIFNHPMH</sequence>
<reference evidence="1 2" key="1">
    <citation type="journal article" date="2021" name="Elife">
        <title>Chloroplast acquisition without the gene transfer in kleptoplastic sea slugs, Plakobranchus ocellatus.</title>
        <authorList>
            <person name="Maeda T."/>
            <person name="Takahashi S."/>
            <person name="Yoshida T."/>
            <person name="Shimamura S."/>
            <person name="Takaki Y."/>
            <person name="Nagai Y."/>
            <person name="Toyoda A."/>
            <person name="Suzuki Y."/>
            <person name="Arimoto A."/>
            <person name="Ishii H."/>
            <person name="Satoh N."/>
            <person name="Nishiyama T."/>
            <person name="Hasebe M."/>
            <person name="Maruyama T."/>
            <person name="Minagawa J."/>
            <person name="Obokata J."/>
            <person name="Shigenobu S."/>
        </authorList>
    </citation>
    <scope>NUCLEOTIDE SEQUENCE [LARGE SCALE GENOMIC DNA]</scope>
</reference>